<keyword evidence="2" id="KW-1185">Reference proteome</keyword>
<evidence type="ECO:0000313" key="2">
    <source>
        <dbReference type="Proteomes" id="UP000598997"/>
    </source>
</evidence>
<reference evidence="1 2" key="1">
    <citation type="journal article" date="2014" name="Int. J. Syst. Evol. Microbiol.">
        <title>Complete genome sequence of Corynebacterium casei LMG S-19264T (=DSM 44701T), isolated from a smear-ripened cheese.</title>
        <authorList>
            <consortium name="US DOE Joint Genome Institute (JGI-PGF)"/>
            <person name="Walter F."/>
            <person name="Albersmeier A."/>
            <person name="Kalinowski J."/>
            <person name="Ruckert C."/>
        </authorList>
    </citation>
    <scope>NUCLEOTIDE SEQUENCE [LARGE SCALE GENOMIC DNA]</scope>
    <source>
        <strain evidence="1 2">CGMCC 1.15358</strain>
    </source>
</reference>
<name>A0A917DPJ0_9SPHN</name>
<protein>
    <submittedName>
        <fullName evidence="1">Uncharacterized protein</fullName>
    </submittedName>
</protein>
<comment type="caution">
    <text evidence="1">The sequence shown here is derived from an EMBL/GenBank/DDBJ whole genome shotgun (WGS) entry which is preliminary data.</text>
</comment>
<dbReference type="RefSeq" id="WP_172807443.1">
    <property type="nucleotide sequence ID" value="NZ_BMIO01000020.1"/>
</dbReference>
<proteinExistence type="predicted"/>
<evidence type="ECO:0000313" key="1">
    <source>
        <dbReference type="EMBL" id="GGD54373.1"/>
    </source>
</evidence>
<dbReference type="EMBL" id="BMIO01000020">
    <property type="protein sequence ID" value="GGD54373.1"/>
    <property type="molecule type" value="Genomic_DNA"/>
</dbReference>
<gene>
    <name evidence="1" type="ORF">GCM10010989_30670</name>
</gene>
<dbReference type="AlphaFoldDB" id="A0A917DPJ0"/>
<sequence length="124" mass="13639">MTTPSTPQMRSQSADLYEIFGAERPNELPQSADNAALISMLFLKLGGALYIHGNGKRAISRPCAGLFSDSHPLPQFPGAGITEQFHNFDEWNGAMKMVNYLFARLHSDDKNFAFDAFALVSVEA</sequence>
<organism evidence="1 2">
    <name type="scientific">Croceicoccus pelagius</name>
    <dbReference type="NCBI Taxonomy" id="1703341"/>
    <lineage>
        <taxon>Bacteria</taxon>
        <taxon>Pseudomonadati</taxon>
        <taxon>Pseudomonadota</taxon>
        <taxon>Alphaproteobacteria</taxon>
        <taxon>Sphingomonadales</taxon>
        <taxon>Erythrobacteraceae</taxon>
        <taxon>Croceicoccus</taxon>
    </lineage>
</organism>
<dbReference type="Proteomes" id="UP000598997">
    <property type="component" value="Unassembled WGS sequence"/>
</dbReference>
<accession>A0A917DPJ0</accession>